<reference evidence="1 2" key="1">
    <citation type="journal article" date="2020" name="IScience">
        <title>Genome Sequencing of the Endangered Kingdonia uniflora (Circaeasteraceae, Ranunculales) Reveals Potential Mechanisms of Evolutionary Specialization.</title>
        <authorList>
            <person name="Sun Y."/>
            <person name="Deng T."/>
            <person name="Zhang A."/>
            <person name="Moore M.J."/>
            <person name="Landis J.B."/>
            <person name="Lin N."/>
            <person name="Zhang H."/>
            <person name="Zhang X."/>
            <person name="Huang J."/>
            <person name="Zhang X."/>
            <person name="Sun H."/>
            <person name="Wang H."/>
        </authorList>
    </citation>
    <scope>NUCLEOTIDE SEQUENCE [LARGE SCALE GENOMIC DNA]</scope>
    <source>
        <strain evidence="1">TB1705</strain>
        <tissue evidence="1">Leaf</tissue>
    </source>
</reference>
<comment type="caution">
    <text evidence="1">The sequence shown here is derived from an EMBL/GenBank/DDBJ whole genome shotgun (WGS) entry which is preliminary data.</text>
</comment>
<keyword evidence="2" id="KW-1185">Reference proteome</keyword>
<sequence>MSGSELQSEGMLSKEQLIHFFKRFSYLTSLPDVKKRIADDVRDHQEGDTVTTAIQGEILLEMGVDPRFGIAYLGKINTVYENDRDLIIKFYEFVAKEEMVCDEAELDPNELAAKIQIQQKIHGQQLEMLKHMRKFHPDDQSAILDMLHQQMENAKFDNTAGVLTSEQIQEIVRRRISSFTNTLVQ</sequence>
<name>A0A7J7N2Y8_9MAGN</name>
<dbReference type="PANTHER" id="PTHR36763:SF1">
    <property type="entry name" value="EXPRESSED PROTEIN"/>
    <property type="match status" value="1"/>
</dbReference>
<evidence type="ECO:0000313" key="1">
    <source>
        <dbReference type="EMBL" id="KAF6161476.1"/>
    </source>
</evidence>
<accession>A0A7J7N2Y8</accession>
<gene>
    <name evidence="1" type="ORF">GIB67_009355</name>
</gene>
<evidence type="ECO:0000313" key="2">
    <source>
        <dbReference type="Proteomes" id="UP000541444"/>
    </source>
</evidence>
<organism evidence="1 2">
    <name type="scientific">Kingdonia uniflora</name>
    <dbReference type="NCBI Taxonomy" id="39325"/>
    <lineage>
        <taxon>Eukaryota</taxon>
        <taxon>Viridiplantae</taxon>
        <taxon>Streptophyta</taxon>
        <taxon>Embryophyta</taxon>
        <taxon>Tracheophyta</taxon>
        <taxon>Spermatophyta</taxon>
        <taxon>Magnoliopsida</taxon>
        <taxon>Ranunculales</taxon>
        <taxon>Circaeasteraceae</taxon>
        <taxon>Kingdonia</taxon>
    </lineage>
</organism>
<dbReference type="OrthoDB" id="1867012at2759"/>
<dbReference type="EMBL" id="JACGCM010001129">
    <property type="protein sequence ID" value="KAF6161476.1"/>
    <property type="molecule type" value="Genomic_DNA"/>
</dbReference>
<dbReference type="PANTHER" id="PTHR36763">
    <property type="entry name" value="EXPRESSED PROTEIN"/>
    <property type="match status" value="1"/>
</dbReference>
<protein>
    <submittedName>
        <fullName evidence="1">Uncharacterized protein</fullName>
    </submittedName>
</protein>
<proteinExistence type="predicted"/>
<dbReference type="AlphaFoldDB" id="A0A7J7N2Y8"/>
<dbReference type="Proteomes" id="UP000541444">
    <property type="component" value="Unassembled WGS sequence"/>
</dbReference>